<feature type="transmembrane region" description="Helical" evidence="2">
    <location>
        <begin position="261"/>
        <end position="282"/>
    </location>
</feature>
<name>A0ABR9F5V0_9GAMM</name>
<feature type="transmembrane region" description="Helical" evidence="2">
    <location>
        <begin position="24"/>
        <end position="43"/>
    </location>
</feature>
<keyword evidence="2" id="KW-1133">Transmembrane helix</keyword>
<dbReference type="InterPro" id="IPR002528">
    <property type="entry name" value="MATE_fam"/>
</dbReference>
<evidence type="ECO:0008006" key="5">
    <source>
        <dbReference type="Google" id="ProtNLM"/>
    </source>
</evidence>
<sequence>MTSQTQMLGEEAPLSSSVRYSEKVFVPLMLLAGPIVLSMLLQMANSFVETMMASRSGMQMLGIISVGTLIEALPTAFVSGLVYAVVPAVSRMKGVGATASIMPFLCQAIVVSVGISLVFGALIVVFSESAMIISGVTPDLADGVRTYLYFVPLFILGNVLFLLGRNFAEAFSYPLLVTASVLAGLGVKTLVIYAIVLGHFGFPQMGVVGFALSSVAYYSTINVILLVFSLWQHEIRLIWKTPVGLEDCSARKLLFFTKSGLPVAFNFVSDLFILSIMGVSISSLGVQSIGAHSLAFNILGIALVGTGGMAMAASILIARSSGSMDSRGLIAMAAKCLIVSLLLMLMPALLLGFYPEPILQLYDPDAALLPLARQLAQLLPWLLMILTTTTVAAFLLRGLDDGVAVMLIYLVVSWLVWLPFGYVLAFTDILVPRMGAAGWWYAYLLSQCFLAIVLCARLSWVLRRIDNRVPETVVVNVV</sequence>
<keyword evidence="2" id="KW-0812">Transmembrane</keyword>
<feature type="transmembrane region" description="Helical" evidence="2">
    <location>
        <begin position="63"/>
        <end position="89"/>
    </location>
</feature>
<proteinExistence type="predicted"/>
<comment type="caution">
    <text evidence="3">The sequence shown here is derived from an EMBL/GenBank/DDBJ whole genome shotgun (WGS) entry which is preliminary data.</text>
</comment>
<protein>
    <recommendedName>
        <fullName evidence="5">Multidrug resistance protein, MATE family</fullName>
    </recommendedName>
</protein>
<organism evidence="3 4">
    <name type="scientific">Halomonas casei</name>
    <dbReference type="NCBI Taxonomy" id="2742613"/>
    <lineage>
        <taxon>Bacteria</taxon>
        <taxon>Pseudomonadati</taxon>
        <taxon>Pseudomonadota</taxon>
        <taxon>Gammaproteobacteria</taxon>
        <taxon>Oceanospirillales</taxon>
        <taxon>Halomonadaceae</taxon>
        <taxon>Halomonas</taxon>
    </lineage>
</organism>
<feature type="transmembrane region" description="Helical" evidence="2">
    <location>
        <begin position="175"/>
        <end position="196"/>
    </location>
</feature>
<feature type="transmembrane region" description="Helical" evidence="2">
    <location>
        <begin position="294"/>
        <end position="317"/>
    </location>
</feature>
<evidence type="ECO:0000313" key="3">
    <source>
        <dbReference type="EMBL" id="MBE0401376.1"/>
    </source>
</evidence>
<dbReference type="PANTHER" id="PTHR43298">
    <property type="entry name" value="MULTIDRUG RESISTANCE PROTEIN NORM-RELATED"/>
    <property type="match status" value="1"/>
</dbReference>
<evidence type="ECO:0000256" key="1">
    <source>
        <dbReference type="ARBA" id="ARBA00022448"/>
    </source>
</evidence>
<keyword evidence="1" id="KW-0813">Transport</keyword>
<dbReference type="EMBL" id="RRZD01000016">
    <property type="protein sequence ID" value="MBE0401376.1"/>
    <property type="molecule type" value="Genomic_DNA"/>
</dbReference>
<feature type="transmembrane region" description="Helical" evidence="2">
    <location>
        <begin position="208"/>
        <end position="231"/>
    </location>
</feature>
<dbReference type="PANTHER" id="PTHR43298:SF2">
    <property type="entry name" value="FMN_FAD EXPORTER YEEO-RELATED"/>
    <property type="match status" value="1"/>
</dbReference>
<feature type="transmembrane region" description="Helical" evidence="2">
    <location>
        <begin position="329"/>
        <end position="354"/>
    </location>
</feature>
<keyword evidence="2" id="KW-0472">Membrane</keyword>
<dbReference type="InterPro" id="IPR050222">
    <property type="entry name" value="MATE_MdtK"/>
</dbReference>
<gene>
    <name evidence="3" type="ORF">EI168_14905</name>
</gene>
<feature type="transmembrane region" description="Helical" evidence="2">
    <location>
        <begin position="403"/>
        <end position="426"/>
    </location>
</feature>
<feature type="transmembrane region" description="Helical" evidence="2">
    <location>
        <begin position="146"/>
        <end position="163"/>
    </location>
</feature>
<evidence type="ECO:0000313" key="4">
    <source>
        <dbReference type="Proteomes" id="UP001645039"/>
    </source>
</evidence>
<keyword evidence="4" id="KW-1185">Reference proteome</keyword>
<dbReference type="Pfam" id="PF01554">
    <property type="entry name" value="MatE"/>
    <property type="match status" value="2"/>
</dbReference>
<feature type="transmembrane region" description="Helical" evidence="2">
    <location>
        <begin position="438"/>
        <end position="460"/>
    </location>
</feature>
<feature type="transmembrane region" description="Helical" evidence="2">
    <location>
        <begin position="101"/>
        <end position="126"/>
    </location>
</feature>
<accession>A0ABR9F5V0</accession>
<dbReference type="Proteomes" id="UP001645039">
    <property type="component" value="Unassembled WGS sequence"/>
</dbReference>
<feature type="transmembrane region" description="Helical" evidence="2">
    <location>
        <begin position="374"/>
        <end position="396"/>
    </location>
</feature>
<reference evidence="3 4" key="1">
    <citation type="submission" date="2020-07" db="EMBL/GenBank/DDBJ databases">
        <title>Halophilic bacteria isolated from french cheeses.</title>
        <authorList>
            <person name="Kothe C.I."/>
            <person name="Farah-Kraiem B."/>
            <person name="Renault P."/>
            <person name="Dridi B."/>
        </authorList>
    </citation>
    <scope>NUCLEOTIDE SEQUENCE [LARGE SCALE GENOMIC DNA]</scope>
    <source>
        <strain evidence="3 4">FME1</strain>
    </source>
</reference>
<evidence type="ECO:0000256" key="2">
    <source>
        <dbReference type="SAM" id="Phobius"/>
    </source>
</evidence>
<dbReference type="RefSeq" id="WP_192536196.1">
    <property type="nucleotide sequence ID" value="NZ_CP189764.1"/>
</dbReference>